<comment type="caution">
    <text evidence="9">The sequence shown here is derived from an EMBL/GenBank/DDBJ whole genome shotgun (WGS) entry which is preliminary data.</text>
</comment>
<dbReference type="PROSITE" id="PS00588">
    <property type="entry name" value="FLAGELLA_BB_ROD"/>
    <property type="match status" value="1"/>
</dbReference>
<dbReference type="Pfam" id="PF00460">
    <property type="entry name" value="Flg_bb_rod"/>
    <property type="match status" value="1"/>
</dbReference>
<reference evidence="9 10" key="1">
    <citation type="submission" date="2022-04" db="EMBL/GenBank/DDBJ databases">
        <title>Roseobacter sp. WL0113 is a bacterium isolated from neritic sediment.</title>
        <authorList>
            <person name="Wang L."/>
            <person name="He W."/>
            <person name="Zhang D.-F."/>
        </authorList>
    </citation>
    <scope>NUCLEOTIDE SEQUENCE [LARGE SCALE GENOMIC DNA]</scope>
    <source>
        <strain evidence="9 10">WL0113</strain>
    </source>
</reference>
<dbReference type="PANTHER" id="PTHR30435">
    <property type="entry name" value="FLAGELLAR PROTEIN"/>
    <property type="match status" value="1"/>
</dbReference>
<dbReference type="Pfam" id="PF07559">
    <property type="entry name" value="FlgE_D2"/>
    <property type="match status" value="1"/>
</dbReference>
<gene>
    <name evidence="9" type="ORF">MUB52_00380</name>
</gene>
<dbReference type="EMBL" id="JALIEB010000001">
    <property type="protein sequence ID" value="MCV3269869.1"/>
    <property type="molecule type" value="Genomic_DNA"/>
</dbReference>
<feature type="domain" description="Flagellar basal body rod protein N-terminal" evidence="6">
    <location>
        <begin position="7"/>
        <end position="37"/>
    </location>
</feature>
<comment type="function">
    <text evidence="5">A flexible structure which links the flagellar filament to the drive apparatus in the basal body.</text>
</comment>
<feature type="domain" description="Flagellar hook protein FlgE D2" evidence="8">
    <location>
        <begin position="179"/>
        <end position="324"/>
    </location>
</feature>
<accession>A0ABT3B8G8</accession>
<feature type="domain" description="Flagellar basal-body/hook protein C-terminal" evidence="7">
    <location>
        <begin position="403"/>
        <end position="443"/>
    </location>
</feature>
<evidence type="ECO:0000256" key="4">
    <source>
        <dbReference type="ARBA" id="ARBA00023143"/>
    </source>
</evidence>
<keyword evidence="9" id="KW-0282">Flagellum</keyword>
<organism evidence="9 10">
    <name type="scientific">Roseobacter sinensis</name>
    <dbReference type="NCBI Taxonomy" id="2931391"/>
    <lineage>
        <taxon>Bacteria</taxon>
        <taxon>Pseudomonadati</taxon>
        <taxon>Pseudomonadota</taxon>
        <taxon>Alphaproteobacteria</taxon>
        <taxon>Rhodobacterales</taxon>
        <taxon>Roseobacteraceae</taxon>
        <taxon>Roseobacter</taxon>
    </lineage>
</organism>
<dbReference type="NCBIfam" id="TIGR03506">
    <property type="entry name" value="FlgEFG_subfam"/>
    <property type="match status" value="1"/>
</dbReference>
<dbReference type="InterPro" id="IPR037058">
    <property type="entry name" value="Falgellar_hook_FlgE_sf"/>
</dbReference>
<keyword evidence="9" id="KW-0969">Cilium</keyword>
<dbReference type="Gene3D" id="2.60.98.20">
    <property type="entry name" value="Flagellar hook protein FlgE"/>
    <property type="match status" value="1"/>
</dbReference>
<proteinExistence type="inferred from homology"/>
<dbReference type="InterPro" id="IPR010930">
    <property type="entry name" value="Flg_bb/hook_C_dom"/>
</dbReference>
<evidence type="ECO:0000259" key="6">
    <source>
        <dbReference type="Pfam" id="PF00460"/>
    </source>
</evidence>
<dbReference type="Proteomes" id="UP001208690">
    <property type="component" value="Unassembled WGS sequence"/>
</dbReference>
<evidence type="ECO:0000256" key="3">
    <source>
        <dbReference type="ARBA" id="ARBA00019015"/>
    </source>
</evidence>
<evidence type="ECO:0000256" key="1">
    <source>
        <dbReference type="ARBA" id="ARBA00004117"/>
    </source>
</evidence>
<comment type="subcellular location">
    <subcellularLocation>
        <location evidence="1 5">Bacterial flagellum basal body</location>
    </subcellularLocation>
</comment>
<comment type="similarity">
    <text evidence="2 5">Belongs to the flagella basal body rod proteins family.</text>
</comment>
<dbReference type="RefSeq" id="WP_263842201.1">
    <property type="nucleotide sequence ID" value="NZ_JALIEB010000001.1"/>
</dbReference>
<dbReference type="InterPro" id="IPR037925">
    <property type="entry name" value="FlgE/F/G-like"/>
</dbReference>
<dbReference type="PANTHER" id="PTHR30435:SF1">
    <property type="entry name" value="FLAGELLAR HOOK PROTEIN FLGE"/>
    <property type="match status" value="1"/>
</dbReference>
<dbReference type="InterPro" id="IPR001444">
    <property type="entry name" value="Flag_bb_rod_N"/>
</dbReference>
<dbReference type="SUPFAM" id="SSF117143">
    <property type="entry name" value="Flagellar hook protein flgE"/>
    <property type="match status" value="1"/>
</dbReference>
<evidence type="ECO:0000259" key="8">
    <source>
        <dbReference type="Pfam" id="PF07559"/>
    </source>
</evidence>
<evidence type="ECO:0000259" key="7">
    <source>
        <dbReference type="Pfam" id="PF06429"/>
    </source>
</evidence>
<dbReference type="InterPro" id="IPR020013">
    <property type="entry name" value="Flagellar_FlgE/F/G"/>
</dbReference>
<evidence type="ECO:0000256" key="5">
    <source>
        <dbReference type="RuleBase" id="RU362116"/>
    </source>
</evidence>
<evidence type="ECO:0000313" key="10">
    <source>
        <dbReference type="Proteomes" id="UP001208690"/>
    </source>
</evidence>
<evidence type="ECO:0000313" key="9">
    <source>
        <dbReference type="EMBL" id="MCV3269869.1"/>
    </source>
</evidence>
<name>A0ABT3B8G8_9RHOB</name>
<evidence type="ECO:0000256" key="2">
    <source>
        <dbReference type="ARBA" id="ARBA00009677"/>
    </source>
</evidence>
<dbReference type="Pfam" id="PF06429">
    <property type="entry name" value="Flg_bbr_C"/>
    <property type="match status" value="1"/>
</dbReference>
<dbReference type="InterPro" id="IPR011491">
    <property type="entry name" value="FlgE_D2"/>
</dbReference>
<keyword evidence="9" id="KW-0966">Cell projection</keyword>
<sequence>MTISSSLNAGVAGLQTNAQRLASISDNISNASTFGYKRVETDFESMVLSSGGGSYAAGGVRASSQRLIDQRGTLITTSNPTDLAVRGRGMLPVAQAAQVQTAGADAPMFLTTTGSFRTDAEGYLTSRSGLVLMGIPAAADGTIPPFPRDTADGLEPIRINTGQLAGNPTLNMSLGINLPATETEFGAAALTEQLSVEYFDNLGTSQSISITFTPTAPATATDPATNEWTMVMTDSAQAGAEIGRYTLTFTDARTAGGTLATVTPVAIPAGPNAGPSPAYNTTTGLIDVNVAAGPISVDIGAIGDTEGLSQLSYSFAPVSVTKDGSAIGNFIGLDVDANGFVRASFDTGEIRTVYQIPLINVANPNGLQAFDSQTYLPSRESGAFFLWDAGDGPTGDIVSFAREESTTDVAGELTDMIKTQRAYSSSAKVIQTVDEMLQETTNIKR</sequence>
<protein>
    <recommendedName>
        <fullName evidence="3 5">Flagellar hook protein FlgE</fullName>
    </recommendedName>
</protein>
<keyword evidence="10" id="KW-1185">Reference proteome</keyword>
<keyword evidence="4 5" id="KW-0975">Bacterial flagellum</keyword>
<dbReference type="InterPro" id="IPR019776">
    <property type="entry name" value="Flagellar_basal_body_rod_CS"/>
</dbReference>